<dbReference type="EMBL" id="LR134350">
    <property type="protein sequence ID" value="VEG29994.1"/>
    <property type="molecule type" value="Genomic_DNA"/>
</dbReference>
<organism evidence="2 3">
    <name type="scientific">Actinomyces howellii</name>
    <dbReference type="NCBI Taxonomy" id="52771"/>
    <lineage>
        <taxon>Bacteria</taxon>
        <taxon>Bacillati</taxon>
        <taxon>Actinomycetota</taxon>
        <taxon>Actinomycetes</taxon>
        <taxon>Actinomycetales</taxon>
        <taxon>Actinomycetaceae</taxon>
        <taxon>Actinomyces</taxon>
    </lineage>
</organism>
<accession>A0A3S4UZA7</accession>
<dbReference type="RefSeq" id="WP_126383497.1">
    <property type="nucleotide sequence ID" value="NZ_LR134350.1"/>
</dbReference>
<dbReference type="KEGG" id="ahw:NCTC11636_02467"/>
<keyword evidence="3" id="KW-1185">Reference proteome</keyword>
<evidence type="ECO:0000313" key="3">
    <source>
        <dbReference type="Proteomes" id="UP000266895"/>
    </source>
</evidence>
<feature type="region of interest" description="Disordered" evidence="1">
    <location>
        <begin position="59"/>
        <end position="78"/>
    </location>
</feature>
<sequence>MPDPVDTLLAQQHDRTAVVRDLGAQQDNLTAAIDAYRTAWRAATSAGWTKRDLTRAGMIDPSRLPRAARRQADNATEE</sequence>
<protein>
    <submittedName>
        <fullName evidence="2">Uncharacterized protein</fullName>
    </submittedName>
</protein>
<reference evidence="2 3" key="1">
    <citation type="submission" date="2018-12" db="EMBL/GenBank/DDBJ databases">
        <authorList>
            <consortium name="Pathogen Informatics"/>
        </authorList>
    </citation>
    <scope>NUCLEOTIDE SEQUENCE [LARGE SCALE GENOMIC DNA]</scope>
    <source>
        <strain evidence="2 3">NCTC11636</strain>
    </source>
</reference>
<name>A0A3S4UZA7_9ACTO</name>
<gene>
    <name evidence="2" type="ORF">NCTC11636_02467</name>
</gene>
<evidence type="ECO:0000256" key="1">
    <source>
        <dbReference type="SAM" id="MobiDB-lite"/>
    </source>
</evidence>
<dbReference type="AlphaFoldDB" id="A0A3S4UZA7"/>
<proteinExistence type="predicted"/>
<dbReference type="Proteomes" id="UP000266895">
    <property type="component" value="Chromosome"/>
</dbReference>
<dbReference type="OrthoDB" id="3261057at2"/>
<evidence type="ECO:0000313" key="2">
    <source>
        <dbReference type="EMBL" id="VEG29994.1"/>
    </source>
</evidence>